<dbReference type="InterPro" id="IPR043141">
    <property type="entry name" value="Ribosomal_uL10-like_sf"/>
</dbReference>
<dbReference type="EMBL" id="CALTRL010001414">
    <property type="protein sequence ID" value="CAH7672440.1"/>
    <property type="molecule type" value="Genomic_DNA"/>
</dbReference>
<evidence type="ECO:0000313" key="3">
    <source>
        <dbReference type="EMBL" id="CAH7672440.1"/>
    </source>
</evidence>
<proteinExistence type="inferred from homology"/>
<organism evidence="3 5">
    <name type="scientific">Phakopsora pachyrhizi</name>
    <name type="common">Asian soybean rust disease fungus</name>
    <dbReference type="NCBI Taxonomy" id="170000"/>
    <lineage>
        <taxon>Eukaryota</taxon>
        <taxon>Fungi</taxon>
        <taxon>Dikarya</taxon>
        <taxon>Basidiomycota</taxon>
        <taxon>Pucciniomycotina</taxon>
        <taxon>Pucciniomycetes</taxon>
        <taxon>Pucciniales</taxon>
        <taxon>Phakopsoraceae</taxon>
        <taxon>Phakopsora</taxon>
    </lineage>
</organism>
<evidence type="ECO:0000256" key="2">
    <source>
        <dbReference type="SAM" id="MobiDB-lite"/>
    </source>
</evidence>
<feature type="region of interest" description="Disordered" evidence="2">
    <location>
        <begin position="15"/>
        <end position="40"/>
    </location>
</feature>
<reference evidence="3" key="1">
    <citation type="submission" date="2022-06" db="EMBL/GenBank/DDBJ databases">
        <authorList>
            <consortium name="SYNGENTA / RWTH Aachen University"/>
        </authorList>
    </citation>
    <scope>NUCLEOTIDE SEQUENCE</scope>
</reference>
<dbReference type="InterPro" id="IPR047865">
    <property type="entry name" value="Ribosomal_uL10_bac_type"/>
</dbReference>
<dbReference type="EMBL" id="CALTRL010001573">
    <property type="protein sequence ID" value="CAH7673052.1"/>
    <property type="molecule type" value="Genomic_DNA"/>
</dbReference>
<comment type="caution">
    <text evidence="3">The sequence shown here is derived from an EMBL/GenBank/DDBJ whole genome shotgun (WGS) entry which is preliminary data.</text>
</comment>
<dbReference type="Proteomes" id="UP001153365">
    <property type="component" value="Unassembled WGS sequence"/>
</dbReference>
<evidence type="ECO:0000256" key="1">
    <source>
        <dbReference type="ARBA" id="ARBA00008889"/>
    </source>
</evidence>
<dbReference type="PANTHER" id="PTHR11560">
    <property type="entry name" value="39S RIBOSOMAL PROTEIN L10, MITOCHONDRIAL"/>
    <property type="match status" value="1"/>
</dbReference>
<dbReference type="SUPFAM" id="SSF160369">
    <property type="entry name" value="Ribosomal protein L10-like"/>
    <property type="match status" value="1"/>
</dbReference>
<protein>
    <submittedName>
        <fullName evidence="3">Uncharacterized protein</fullName>
    </submittedName>
</protein>
<comment type="similarity">
    <text evidence="1">Belongs to the universal ribosomal protein uL10 family.</text>
</comment>
<name>A0AAV0ASI6_PHAPC</name>
<evidence type="ECO:0000313" key="5">
    <source>
        <dbReference type="Proteomes" id="UP001153365"/>
    </source>
</evidence>
<keyword evidence="5" id="KW-1185">Reference proteome</keyword>
<gene>
    <name evidence="3" type="ORF">PPACK8108_LOCUS7255</name>
    <name evidence="4" type="ORF">PPACK8108_LOCUS7911</name>
</gene>
<feature type="compositionally biased region" description="Polar residues" evidence="2">
    <location>
        <begin position="15"/>
        <end position="27"/>
    </location>
</feature>
<accession>A0AAV0ASI6</accession>
<dbReference type="AlphaFoldDB" id="A0AAV0ASI6"/>
<sequence>MVLLSLLRGKSIRSSNQKQQLQIKPLTSSSSSSNPDKKSVELRTKKLKRVYPIRKQYIYESYFDLFSERKVIILFRHQDLKTNQWNSIRSQLKSLSLNSTEIDPRPDQLDNKVEIQFLRTRMISPVLKEIIKHRKSSDTHTSSSSTVDFFYKLLDCNSQHLKGNLTSLTSSDFNPSIISGALKIISNHSIDKSKKNSNDRSKEESERLPFLIGIIDQKEIFDERVRLEKRLNEFKGLKDPLNEMRNQILGSLFGLFNGLTKTLENGSGKRLINTLNGFKNDLEKS</sequence>
<evidence type="ECO:0000313" key="4">
    <source>
        <dbReference type="EMBL" id="CAH7673052.1"/>
    </source>
</evidence>
<dbReference type="Gene3D" id="3.30.70.1730">
    <property type="match status" value="1"/>
</dbReference>